<dbReference type="Proteomes" id="UP000046392">
    <property type="component" value="Unplaced"/>
</dbReference>
<evidence type="ECO:0000313" key="3">
    <source>
        <dbReference type="WBParaSite" id="SPAL_0001400000.1"/>
    </source>
</evidence>
<dbReference type="AlphaFoldDB" id="A0A0N5C7T8"/>
<organism evidence="2 3">
    <name type="scientific">Strongyloides papillosus</name>
    <name type="common">Intestinal threadworm</name>
    <dbReference type="NCBI Taxonomy" id="174720"/>
    <lineage>
        <taxon>Eukaryota</taxon>
        <taxon>Metazoa</taxon>
        <taxon>Ecdysozoa</taxon>
        <taxon>Nematoda</taxon>
        <taxon>Chromadorea</taxon>
        <taxon>Rhabditida</taxon>
        <taxon>Tylenchina</taxon>
        <taxon>Panagrolaimomorpha</taxon>
        <taxon>Strongyloidoidea</taxon>
        <taxon>Strongyloididae</taxon>
        <taxon>Strongyloides</taxon>
    </lineage>
</organism>
<keyword evidence="2" id="KW-1185">Reference proteome</keyword>
<feature type="transmembrane region" description="Helical" evidence="1">
    <location>
        <begin position="98"/>
        <end position="116"/>
    </location>
</feature>
<accession>A0A0N5C7T8</accession>
<proteinExistence type="predicted"/>
<evidence type="ECO:0000256" key="1">
    <source>
        <dbReference type="SAM" id="Phobius"/>
    </source>
</evidence>
<name>A0A0N5C7T8_STREA</name>
<reference evidence="3" key="1">
    <citation type="submission" date="2017-02" db="UniProtKB">
        <authorList>
            <consortium name="WormBaseParasite"/>
        </authorList>
    </citation>
    <scope>IDENTIFICATION</scope>
</reference>
<keyword evidence="1" id="KW-0472">Membrane</keyword>
<keyword evidence="1" id="KW-0812">Transmembrane</keyword>
<sequence length="128" mass="15450">MQYQLHPNAWVAVDYNTAMRKDDTDDKVTKNFVTEFKESKQQSTIEEIYEDNNNRKIYSSKNNDVYLIKKGRKNTRDQRFSRSIRKSSSISKKVDRKYTYTVLVPYFLIILYYRSYLEIYHISTMDSK</sequence>
<keyword evidence="1" id="KW-1133">Transmembrane helix</keyword>
<dbReference type="WBParaSite" id="SPAL_0001400000.1">
    <property type="protein sequence ID" value="SPAL_0001400000.1"/>
    <property type="gene ID" value="SPAL_0001400000"/>
</dbReference>
<evidence type="ECO:0000313" key="2">
    <source>
        <dbReference type="Proteomes" id="UP000046392"/>
    </source>
</evidence>
<protein>
    <submittedName>
        <fullName evidence="3">Uncharacterized protein</fullName>
    </submittedName>
</protein>